<dbReference type="GeneID" id="80927360"/>
<organism evidence="1 2">
    <name type="scientific">Saccharomyces kudriavzevii (strain ATCC MYA-4449 / AS 2.2408 / CBS 8840 / NBRC 1802 / NCYC 2889)</name>
    <name type="common">Yeast</name>
    <dbReference type="NCBI Taxonomy" id="226230"/>
    <lineage>
        <taxon>Eukaryota</taxon>
        <taxon>Fungi</taxon>
        <taxon>Dikarya</taxon>
        <taxon>Ascomycota</taxon>
        <taxon>Saccharomycotina</taxon>
        <taxon>Saccharomycetes</taxon>
        <taxon>Saccharomycetales</taxon>
        <taxon>Saccharomycetaceae</taxon>
        <taxon>Saccharomyces</taxon>
    </lineage>
</organism>
<dbReference type="AlphaFoldDB" id="A0AA35J9Y1"/>
<reference evidence="1" key="1">
    <citation type="submission" date="2022-10" db="EMBL/GenBank/DDBJ databases">
        <authorList>
            <person name="Byrne P K."/>
        </authorList>
    </citation>
    <scope>NUCLEOTIDE SEQUENCE</scope>
    <source>
        <strain evidence="1">IFO1802</strain>
    </source>
</reference>
<dbReference type="EMBL" id="OX365910">
    <property type="protein sequence ID" value="CAI4052370.1"/>
    <property type="molecule type" value="Genomic_DNA"/>
</dbReference>
<dbReference type="GO" id="GO:0000372">
    <property type="term" value="P:Group I intron splicing"/>
    <property type="evidence" value="ECO:0007669"/>
    <property type="project" value="InterPro"/>
</dbReference>
<dbReference type="Pfam" id="PF13762">
    <property type="entry name" value="MNE1"/>
    <property type="match status" value="1"/>
</dbReference>
<evidence type="ECO:0000313" key="1">
    <source>
        <dbReference type="EMBL" id="CAI4052370.1"/>
    </source>
</evidence>
<evidence type="ECO:0000313" key="2">
    <source>
        <dbReference type="Proteomes" id="UP001162087"/>
    </source>
</evidence>
<keyword evidence="2" id="KW-1185">Reference proteome</keyword>
<protein>
    <recommendedName>
        <fullName evidence="3">MNE1-like protein</fullName>
    </recommendedName>
</protein>
<evidence type="ECO:0008006" key="3">
    <source>
        <dbReference type="Google" id="ProtNLM"/>
    </source>
</evidence>
<gene>
    <name evidence="1" type="primary">SKDI15G4860</name>
    <name evidence="1" type="ORF">SKDI_15G4860</name>
</gene>
<proteinExistence type="predicted"/>
<dbReference type="RefSeq" id="XP_056085334.1">
    <property type="nucleotide sequence ID" value="XM_056231524.1"/>
</dbReference>
<name>A0AA35J9Y1_SACK1</name>
<dbReference type="Proteomes" id="UP001162087">
    <property type="component" value="Chromosome 15"/>
</dbReference>
<accession>A0AA35J9Y1</accession>
<dbReference type="InterPro" id="IPR025694">
    <property type="entry name" value="MNE1"/>
</dbReference>
<sequence length="666" mass="77773">MKFIFRRCSSTHIGKLIKESLNTPELLSPQLERRSPLYQRSPNVKRTNSITDKWLKDALTRKDKLKEGKLRNVNLRLSVVLTTLQKLRTAYNPALYFALLNRIGTGHIIWLNKMGRPIDTLPYGRLPLEFFHELSNMLYNISLRPVNDKIALAKFSLQLLDHYYFLKAKAFTGKEEFQSNPKFLRNCAFLVAKSQSNYYLKVMQGLFTENSEGQLLIKLSQLAFYVETSQWTSVVESLPSCIFDFTVTNPKKRDRDIQILELFRPCFIKTLEILIAQDMEGEACHMLTSLYSNWNLHLDPHDSSNLVQLCENHSCLKVIEILNRLSLASTNIKQFGLEKLPFEIDLKECMHFLSKRNFQPFKQGAFLQSLSFKLGDLPSSLGVWRRYINEMDEQMRAECMPLPLKALFINILLAHLSLYKNFNFVLSLVEHIVYERELWKPFLLTENIIGNKENSGIHCFFHAMSQATCTKVALLTLFNQLNRMDYQFSVHDFLSMLKVCKTYSDCDFFYFIFYNFLIAHSHKFLQYDKFNGKFSWRLPTQIGDAISAWLSSLEIDIRENTDRVLQITDDVSESYVDVKSIDLEGHTVQPIDKLKLRRIFGERKTLFDMDSDVFQDCRAKRDKEVGMQACFTANDARYDLVLDLSYSKRIEDLLSYIISRQTQQKE</sequence>
<dbReference type="GO" id="GO:1990904">
    <property type="term" value="C:ribonucleoprotein complex"/>
    <property type="evidence" value="ECO:0007669"/>
    <property type="project" value="InterPro"/>
</dbReference>